<comment type="caution">
    <text evidence="16">The sequence shown here is derived from an EMBL/GenBank/DDBJ whole genome shotgun (WGS) entry which is preliminary data.</text>
</comment>
<evidence type="ECO:0000256" key="4">
    <source>
        <dbReference type="ARBA" id="ARBA00022670"/>
    </source>
</evidence>
<gene>
    <name evidence="16" type="ORF">KI387_029568</name>
</gene>
<evidence type="ECO:0000313" key="17">
    <source>
        <dbReference type="Proteomes" id="UP000824469"/>
    </source>
</evidence>
<feature type="domain" description="Peptidase M1 membrane alanine aminopeptidase" evidence="14">
    <location>
        <begin position="51"/>
        <end position="253"/>
    </location>
</feature>
<keyword evidence="3" id="KW-0031">Aminopeptidase</keyword>
<dbReference type="InterPro" id="IPR050344">
    <property type="entry name" value="Peptidase_M1_aminopeptidases"/>
</dbReference>
<evidence type="ECO:0000256" key="7">
    <source>
        <dbReference type="ARBA" id="ARBA00022833"/>
    </source>
</evidence>
<dbReference type="InterPro" id="IPR024571">
    <property type="entry name" value="ERAP1-like_C_dom"/>
</dbReference>
<name>A0AA38CEM3_TAXCH</name>
<dbReference type="EMBL" id="JAHRHJ020000010">
    <property type="protein sequence ID" value="KAH9297886.1"/>
    <property type="molecule type" value="Genomic_DNA"/>
</dbReference>
<evidence type="ECO:0000313" key="16">
    <source>
        <dbReference type="EMBL" id="KAH9297886.1"/>
    </source>
</evidence>
<proteinExistence type="inferred from homology"/>
<evidence type="ECO:0000256" key="9">
    <source>
        <dbReference type="ARBA" id="ARBA00023049"/>
    </source>
</evidence>
<dbReference type="InterPro" id="IPR034016">
    <property type="entry name" value="M1_APN-typ"/>
</dbReference>
<organism evidence="16 17">
    <name type="scientific">Taxus chinensis</name>
    <name type="common">Chinese yew</name>
    <name type="synonym">Taxus wallichiana var. chinensis</name>
    <dbReference type="NCBI Taxonomy" id="29808"/>
    <lineage>
        <taxon>Eukaryota</taxon>
        <taxon>Viridiplantae</taxon>
        <taxon>Streptophyta</taxon>
        <taxon>Embryophyta</taxon>
        <taxon>Tracheophyta</taxon>
        <taxon>Spermatophyta</taxon>
        <taxon>Pinopsida</taxon>
        <taxon>Pinidae</taxon>
        <taxon>Conifers II</taxon>
        <taxon>Cupressales</taxon>
        <taxon>Taxaceae</taxon>
        <taxon>Taxus</taxon>
    </lineage>
</organism>
<dbReference type="GO" id="GO:0070006">
    <property type="term" value="F:metalloaminopeptidase activity"/>
    <property type="evidence" value="ECO:0007669"/>
    <property type="project" value="TreeGrafter"/>
</dbReference>
<dbReference type="InterPro" id="IPR014782">
    <property type="entry name" value="Peptidase_M1_dom"/>
</dbReference>
<dbReference type="AlphaFoldDB" id="A0AA38CEM3"/>
<sequence>MLLVNTVCPFTQPIRRPHDKLPCSEERGPSERETLPAVRLTRRLYPFNILRYFGTPYSLPKLDMVAIPDFSAGAMENYGLVTYRETALLYDEKHSAASNKQRVATVVAHELAHQWFGNLVTMEWWTHLWLNEGFATWVSYLAVNYLFPEWKFWTQFTDQTMEAFRLDGLVESHPIEVEVRHAQEIDEIFDAISYLKGASLIRMLESYLGAQCFQKGLISYIKRYACKNARTEDLWAVLSEESGERVNELMDSWTKQKGYPVVIAKLTDDGLELEQSQYLSSGALGHGKWVVPITLCYGSYEAQKNALLHDKVGRVSLSEFKLTKGGSQSSWIKLNVGQTAFYRVQYDDVLATRLRSAIAAGLLDATDRFGVLDDTYALCCACKQPLSTLLSLMDVYRHELDYTVLSCLISVGYKVSTVVDDAIPDAADHAKLFIINLLQLAAEKLGWEPITGENHLDAMLRGEILTALAVLGHEETKEEAIRRFNIFLNDRSTPLLPPDIRKAAYSAVMKNTISDRSGYESLLRIYREADLSQEKVRVLGSLASSPNPSIVREALDFCLSSEVRIQDAIFVVNGTSREGREIAWLWFKENWNLILKNWGSGHLITRFVSAVSRFASDEKADEIQEFFSARMLPFIERTVSQSIERVRINAKWVKNTRQEKGLAEILQELAYRKN</sequence>
<keyword evidence="8" id="KW-0492">Microsome</keyword>
<dbReference type="GO" id="GO:0043171">
    <property type="term" value="P:peptide catabolic process"/>
    <property type="evidence" value="ECO:0007669"/>
    <property type="project" value="TreeGrafter"/>
</dbReference>
<dbReference type="OMA" id="MMEYVAI"/>
<feature type="binding site" evidence="12">
    <location>
        <position position="109"/>
    </location>
    <ligand>
        <name>Zn(2+)</name>
        <dbReference type="ChEBI" id="CHEBI:29105"/>
        <note>catalytic</note>
    </ligand>
</feature>
<feature type="active site" description="Proton acceptor" evidence="11">
    <location>
        <position position="110"/>
    </location>
</feature>
<dbReference type="Gene3D" id="1.25.50.20">
    <property type="match status" value="1"/>
</dbReference>
<keyword evidence="4" id="KW-0645">Protease</keyword>
<dbReference type="GO" id="GO:0042277">
    <property type="term" value="F:peptide binding"/>
    <property type="evidence" value="ECO:0007669"/>
    <property type="project" value="TreeGrafter"/>
</dbReference>
<feature type="site" description="Transition state stabilizer" evidence="13">
    <location>
        <position position="194"/>
    </location>
</feature>
<evidence type="ECO:0000256" key="3">
    <source>
        <dbReference type="ARBA" id="ARBA00022438"/>
    </source>
</evidence>
<evidence type="ECO:0000256" key="2">
    <source>
        <dbReference type="ARBA" id="ARBA00010136"/>
    </source>
</evidence>
<evidence type="ECO:0000256" key="6">
    <source>
        <dbReference type="ARBA" id="ARBA00022801"/>
    </source>
</evidence>
<keyword evidence="7 12" id="KW-0862">Zinc</keyword>
<accession>A0AA38CEM3</accession>
<keyword evidence="8" id="KW-0256">Endoplasmic reticulum</keyword>
<dbReference type="GO" id="GO:0016020">
    <property type="term" value="C:membrane"/>
    <property type="evidence" value="ECO:0007669"/>
    <property type="project" value="TreeGrafter"/>
</dbReference>
<evidence type="ECO:0000259" key="14">
    <source>
        <dbReference type="Pfam" id="PF01433"/>
    </source>
</evidence>
<evidence type="ECO:0000256" key="1">
    <source>
        <dbReference type="ARBA" id="ARBA00004174"/>
    </source>
</evidence>
<dbReference type="PANTHER" id="PTHR11533">
    <property type="entry name" value="PROTEASE M1 ZINC METALLOPROTEASE"/>
    <property type="match status" value="1"/>
</dbReference>
<comment type="cofactor">
    <cofactor evidence="12">
        <name>Zn(2+)</name>
        <dbReference type="ChEBI" id="CHEBI:29105"/>
    </cofactor>
    <text evidence="12">Binds 1 zinc ion per subunit.</text>
</comment>
<dbReference type="FunFam" id="1.25.50.20:FF:000002">
    <property type="entry name" value="Aminopeptidase"/>
    <property type="match status" value="1"/>
</dbReference>
<dbReference type="Proteomes" id="UP000824469">
    <property type="component" value="Unassembled WGS sequence"/>
</dbReference>
<feature type="binding site" evidence="12">
    <location>
        <position position="113"/>
    </location>
    <ligand>
        <name>Zn(2+)</name>
        <dbReference type="ChEBI" id="CHEBI:29105"/>
        <note>catalytic</note>
    </ligand>
</feature>
<comment type="subcellular location">
    <subcellularLocation>
        <location evidence="1">Microsome membrane</location>
        <topology evidence="1">Peripheral membrane protein</topology>
    </subcellularLocation>
</comment>
<keyword evidence="9" id="KW-0482">Metalloprotease</keyword>
<dbReference type="InterPro" id="IPR001930">
    <property type="entry name" value="Peptidase_M1"/>
</dbReference>
<dbReference type="FunFam" id="1.10.390.10:FF:000001">
    <property type="entry name" value="Aminopeptidase"/>
    <property type="match status" value="1"/>
</dbReference>
<dbReference type="GO" id="GO:0006508">
    <property type="term" value="P:proteolysis"/>
    <property type="evidence" value="ECO:0007669"/>
    <property type="project" value="UniProtKB-KW"/>
</dbReference>
<dbReference type="GO" id="GO:0005737">
    <property type="term" value="C:cytoplasm"/>
    <property type="evidence" value="ECO:0007669"/>
    <property type="project" value="TreeGrafter"/>
</dbReference>
<feature type="binding site" evidence="12">
    <location>
        <position position="132"/>
    </location>
    <ligand>
        <name>Zn(2+)</name>
        <dbReference type="ChEBI" id="CHEBI:29105"/>
        <note>catalytic</note>
    </ligand>
</feature>
<keyword evidence="17" id="KW-1185">Reference proteome</keyword>
<dbReference type="PRINTS" id="PR00756">
    <property type="entry name" value="ALADIPTASE"/>
</dbReference>
<dbReference type="GO" id="GO:0008270">
    <property type="term" value="F:zinc ion binding"/>
    <property type="evidence" value="ECO:0007669"/>
    <property type="project" value="InterPro"/>
</dbReference>
<evidence type="ECO:0000256" key="12">
    <source>
        <dbReference type="PIRSR" id="PIRSR634016-3"/>
    </source>
</evidence>
<dbReference type="SUPFAM" id="SSF55486">
    <property type="entry name" value="Metalloproteases ('zincins'), catalytic domain"/>
    <property type="match status" value="1"/>
</dbReference>
<evidence type="ECO:0000259" key="15">
    <source>
        <dbReference type="Pfam" id="PF11838"/>
    </source>
</evidence>
<keyword evidence="5 12" id="KW-0479">Metal-binding</keyword>
<dbReference type="CDD" id="cd09601">
    <property type="entry name" value="M1_APN-Q_like"/>
    <property type="match status" value="1"/>
</dbReference>
<dbReference type="GO" id="GO:0005615">
    <property type="term" value="C:extracellular space"/>
    <property type="evidence" value="ECO:0007669"/>
    <property type="project" value="TreeGrafter"/>
</dbReference>
<reference evidence="16 17" key="1">
    <citation type="journal article" date="2021" name="Nat. Plants">
        <title>The Taxus genome provides insights into paclitaxel biosynthesis.</title>
        <authorList>
            <person name="Xiong X."/>
            <person name="Gou J."/>
            <person name="Liao Q."/>
            <person name="Li Y."/>
            <person name="Zhou Q."/>
            <person name="Bi G."/>
            <person name="Li C."/>
            <person name="Du R."/>
            <person name="Wang X."/>
            <person name="Sun T."/>
            <person name="Guo L."/>
            <person name="Liang H."/>
            <person name="Lu P."/>
            <person name="Wu Y."/>
            <person name="Zhang Z."/>
            <person name="Ro D.K."/>
            <person name="Shang Y."/>
            <person name="Huang S."/>
            <person name="Yan J."/>
        </authorList>
    </citation>
    <scope>NUCLEOTIDE SEQUENCE [LARGE SCALE GENOMIC DNA]</scope>
    <source>
        <strain evidence="16">Ta-2019</strain>
    </source>
</reference>
<dbReference type="PANTHER" id="PTHR11533:SF174">
    <property type="entry name" value="PUROMYCIN-SENSITIVE AMINOPEPTIDASE-RELATED"/>
    <property type="match status" value="1"/>
</dbReference>
<dbReference type="Pfam" id="PF01433">
    <property type="entry name" value="Peptidase_M1"/>
    <property type="match status" value="1"/>
</dbReference>
<keyword evidence="6" id="KW-0378">Hydrolase</keyword>
<protein>
    <recommendedName>
        <fullName evidence="10">Alpha-aminoacylpeptide hydrolase</fullName>
    </recommendedName>
</protein>
<dbReference type="Pfam" id="PF11838">
    <property type="entry name" value="ERAP1_C"/>
    <property type="match status" value="1"/>
</dbReference>
<dbReference type="Gene3D" id="1.10.390.10">
    <property type="entry name" value="Neutral Protease Domain 2"/>
    <property type="match status" value="1"/>
</dbReference>
<dbReference type="Gene3D" id="2.60.40.1910">
    <property type="match status" value="1"/>
</dbReference>
<dbReference type="InterPro" id="IPR027268">
    <property type="entry name" value="Peptidase_M4/M1_CTD_sf"/>
</dbReference>
<evidence type="ECO:0000256" key="5">
    <source>
        <dbReference type="ARBA" id="ARBA00022723"/>
    </source>
</evidence>
<evidence type="ECO:0000256" key="10">
    <source>
        <dbReference type="ARBA" id="ARBA00029840"/>
    </source>
</evidence>
<evidence type="ECO:0000256" key="13">
    <source>
        <dbReference type="PIRSR" id="PIRSR634016-4"/>
    </source>
</evidence>
<feature type="domain" description="ERAP1-like C-terminal" evidence="15">
    <location>
        <begin position="331"/>
        <end position="647"/>
    </location>
</feature>
<comment type="similarity">
    <text evidence="2">Belongs to the peptidase M1 family.</text>
</comment>
<evidence type="ECO:0000256" key="8">
    <source>
        <dbReference type="ARBA" id="ARBA00022848"/>
    </source>
</evidence>
<evidence type="ECO:0000256" key="11">
    <source>
        <dbReference type="PIRSR" id="PIRSR634016-1"/>
    </source>
</evidence>